<evidence type="ECO:0000313" key="6">
    <source>
        <dbReference type="Proteomes" id="UP001642409"/>
    </source>
</evidence>
<evidence type="ECO:0000313" key="4">
    <source>
        <dbReference type="EMBL" id="CAI9923454.1"/>
    </source>
</evidence>
<evidence type="ECO:0000256" key="3">
    <source>
        <dbReference type="SAM" id="MobiDB-lite"/>
    </source>
</evidence>
<feature type="compositionally biased region" description="Polar residues" evidence="3">
    <location>
        <begin position="1025"/>
        <end position="1044"/>
    </location>
</feature>
<evidence type="ECO:0000313" key="5">
    <source>
        <dbReference type="EMBL" id="CAL5980825.1"/>
    </source>
</evidence>
<feature type="coiled-coil region" evidence="2">
    <location>
        <begin position="63"/>
        <end position="517"/>
    </location>
</feature>
<proteinExistence type="predicted"/>
<dbReference type="Proteomes" id="UP001642409">
    <property type="component" value="Unassembled WGS sequence"/>
</dbReference>
<comment type="caution">
    <text evidence="4">The sequence shown here is derived from an EMBL/GenBank/DDBJ whole genome shotgun (WGS) entry which is preliminary data.</text>
</comment>
<keyword evidence="6" id="KW-1185">Reference proteome</keyword>
<organism evidence="4">
    <name type="scientific">Hexamita inflata</name>
    <dbReference type="NCBI Taxonomy" id="28002"/>
    <lineage>
        <taxon>Eukaryota</taxon>
        <taxon>Metamonada</taxon>
        <taxon>Diplomonadida</taxon>
        <taxon>Hexamitidae</taxon>
        <taxon>Hexamitinae</taxon>
        <taxon>Hexamita</taxon>
    </lineage>
</organism>
<name>A0AA86TMY0_9EUKA</name>
<dbReference type="AlphaFoldDB" id="A0AA86TMY0"/>
<feature type="coiled-coil region" evidence="2">
    <location>
        <begin position="677"/>
        <end position="984"/>
    </location>
</feature>
<keyword evidence="1 2" id="KW-0175">Coiled coil</keyword>
<evidence type="ECO:0000256" key="1">
    <source>
        <dbReference type="ARBA" id="ARBA00023054"/>
    </source>
</evidence>
<feature type="region of interest" description="Disordered" evidence="3">
    <location>
        <begin position="1009"/>
        <end position="1044"/>
    </location>
</feature>
<dbReference type="EMBL" id="CAXDID020000012">
    <property type="protein sequence ID" value="CAL5980825.1"/>
    <property type="molecule type" value="Genomic_DNA"/>
</dbReference>
<dbReference type="EMBL" id="CATOUU010000279">
    <property type="protein sequence ID" value="CAI9923454.1"/>
    <property type="molecule type" value="Genomic_DNA"/>
</dbReference>
<sequence length="1044" mass="122125">MENVHTLLCKKIAQLTKVVYTLNCKAEDRDLDLGLLTKTYEVELDQVAQQFDQKYKTFSDSVLKKQQTQAQELQKALSQMKALEAEKLQFVTQFTVYKKDTELKVQKQKDQTKARFDSLLQEVDSLRKECKSQKMNFDNQLKESTAKLTNENTKLQAQLQKLQSENEQLIKDVSKAKSEAKEAQNQVDKLRSEIQFNQNDFMSQKKKLDTQIKEITQQKVDLEIDLSKVKPELVQKQKEADNLRNELEILKKNLLKSSMDQGDEINFLKQQLSKTTAELTLTKDQLKQITDKHNDLQAENVNLVNNNQTLKAKTLELGAELAQLKKQLEEYNNSLNSTNQNERKLQLALQNATDEMKHFRELYQKELEKTDKMNIQLSDLMKQIEKGEQKYNKLKSSFEQLEEKNNQYKQMIKDNQAKMEEIAKQVQILIQQLETERTNSQTLSTNLNTMKAEYERRIKELTEQINQIGAGVEQNNSQMLQNIQNLQKENAEKDIQIKTLQQNIFELEKQHRETNQIKDEEIQKTKHKTKLLIESINLIRKAFSEQMMELVGQINNLKQILNKELSLVDLTAIQTDLLNKVNYYIMNGDSQTKKIQEQMQNIINKHLFTIEDQAAQIKQLQMMDATKTDKIKELGEMLSQLKNAALDKEYLLQQQVKSLESQIAQMQVDLVGKNSSSQQLMDQINKLRQENASQQNTIQQLNDQIKGLNDKIKVLEEDIKSKIERATIQLNQQIEYERQQHQLQLQQFDEQRKQYEQSIFKQQEQIEKLLNELKQLQTNLKDQTDLTRGGQKTIEDLNLRIVQMIQEINDKEKQMEEQKLNFAVTLQEKNQEIQNLNKNIEDLKTQLQQFDFSLQDSKQTEQDLLNKMQNLRLEHQRAIAELNAKNSQQIKQLEADFELKSQIAKDEQKQREELIHSNYQLQLQQKDENAQLLQDRIDELTQLIEAREARPEDLEKIAKLQQLILQLKQEIKDAGKQMEWYKRELLAREESYNHRFHKEQTRVGTMQIPGVPASAMQPTLGGGKQATSVPRSAAKSTKLPSLEK</sequence>
<protein>
    <submittedName>
        <fullName evidence="4">Uncharacterized protein</fullName>
    </submittedName>
</protein>
<accession>A0AA86TMY0</accession>
<evidence type="ECO:0000256" key="2">
    <source>
        <dbReference type="SAM" id="Coils"/>
    </source>
</evidence>
<reference evidence="5 6" key="2">
    <citation type="submission" date="2024-07" db="EMBL/GenBank/DDBJ databases">
        <authorList>
            <person name="Akdeniz Z."/>
        </authorList>
    </citation>
    <scope>NUCLEOTIDE SEQUENCE [LARGE SCALE GENOMIC DNA]</scope>
</reference>
<dbReference type="PANTHER" id="PTHR18870:SF9">
    <property type="entry name" value="PROTEIN TAG-278-RELATED"/>
    <property type="match status" value="1"/>
</dbReference>
<gene>
    <name evidence="4" type="ORF">HINF_LOCUS11099</name>
    <name evidence="5" type="ORF">HINF_LOCUS6366</name>
</gene>
<reference evidence="4" key="1">
    <citation type="submission" date="2023-06" db="EMBL/GenBank/DDBJ databases">
        <authorList>
            <person name="Kurt Z."/>
        </authorList>
    </citation>
    <scope>NUCLEOTIDE SEQUENCE</scope>
</reference>
<dbReference type="PANTHER" id="PTHR18870">
    <property type="entry name" value="PROTEIN TAG-278-RELATED"/>
    <property type="match status" value="1"/>
</dbReference>